<keyword evidence="2" id="KW-0540">Nuclease</keyword>
<evidence type="ECO:0000259" key="1">
    <source>
        <dbReference type="Pfam" id="PF10593"/>
    </source>
</evidence>
<evidence type="ECO:0000313" key="3">
    <source>
        <dbReference type="Proteomes" id="UP000027616"/>
    </source>
</evidence>
<keyword evidence="3" id="KW-1185">Reference proteome</keyword>
<dbReference type="HOGENOM" id="CLU_007800_1_0_10"/>
<dbReference type="GO" id="GO:0004519">
    <property type="term" value="F:endonuclease activity"/>
    <property type="evidence" value="ECO:0007669"/>
    <property type="project" value="UniProtKB-KW"/>
</dbReference>
<sequence length="932" mass="105457">MIDKAITMCRLFIGEQTTITDHDIDSAINNIISMPVYAEVDKTKLKAALLEMYRVRIDSFKILEAKERREPWIKSFKSKHPITHWQFWGRYKDYLSNNKGFAPDIISNLDALTDQILDKLYDPTQQDVIIGKKGLVVGQVQSGKTANYTGLICKAADSGFNLIIVLAGIHNNLRSQTQLRLDEGFLGFDTQFERAYTLNQTTKRGVGLIPGYENAIASSITTSADKGDFTKRAAETLGVNFNTPQPILVVVKKNATVLKRLHKWLLSHTTTDVDGTKKIVNKSLLVIDDEADNASINTKKENESPTAINAGIRNILSLFSRSGYIGYTATPFANIFIPLSEDDLFPRDFIINLPAPSNYIGPDKIFGTSALVDDDDDNILPIVRSINDYNDYIPDGHKRDADKPSDIPESLKTAIKSFIITCAVRIARGQETKHNSMLVHVTRFVAWQNHVKELVDSQFQFYRRGIEQNIPSVIEEIREAYEIDTPDYISYKTTTQNIIESPLKDMDSDIKVHKWDEIKELLYRASTKIEVKAINGTSLDALKYYENDKSGLSVIAVGGDKLSRGLTLEGLSVSYYLRASKMYDTLMQMGRWFGYRPGYVDLCRLYTSCELNEWFRHITLASEELREEFNYLAESGSTPEDYALKVRTHPGCLQITAVSKMRNVNTIRISWSGKLIETYQLSLDRGAIHSNKVHTDNFISSLGNPERKGDLKVNYLWRNVNSDSICNYLSSFKVAENLKGFDAEGIIRFIYKLNQSGELINWSVALMNKKSNKSKLSLSNGLEAGCFIRNRSDNSPKDSYLIRKNHIVGNQTDEFIDLSQGVLDKAHIRSKQVDAKWTKEYPKPKIVREEGFRDKTNPLLIIYPLDPDGANLPNDEVKFSNTDEPFIGLAISFPSSQTGHSEEYAINGLLIDKFRESEEDFDVYNDNAENDE</sequence>
<dbReference type="PATRIC" id="fig|1433126.3.peg.1826"/>
<keyword evidence="2" id="KW-0255">Endonuclease</keyword>
<proteinExistence type="predicted"/>
<dbReference type="KEGG" id="rbc:BN938_1847"/>
<dbReference type="eggNOG" id="COG1100">
    <property type="taxonomic scope" value="Bacteria"/>
</dbReference>
<dbReference type="AlphaFoldDB" id="A0A060R8U6"/>
<dbReference type="EMBL" id="HG934468">
    <property type="protein sequence ID" value="CDN31927.1"/>
    <property type="molecule type" value="Genomic_DNA"/>
</dbReference>
<feature type="domain" description="Putative endonuclease Z1" evidence="1">
    <location>
        <begin position="410"/>
        <end position="651"/>
    </location>
</feature>
<reference evidence="2 3" key="1">
    <citation type="journal article" date="2015" name="Genome Announc.">
        <title>Complete Genome Sequence of the Novel Leech Symbiont Mucinivorans hirudinis M3T.</title>
        <authorList>
            <person name="Nelson M.C."/>
            <person name="Bomar L."/>
            <person name="Graf J."/>
        </authorList>
    </citation>
    <scope>NUCLEOTIDE SEQUENCE [LARGE SCALE GENOMIC DNA]</scope>
    <source>
        <strain evidence="3">M3</strain>
    </source>
</reference>
<dbReference type="STRING" id="1433126.BN938_1847"/>
<gene>
    <name evidence="2" type="ORF">BN938_1847</name>
</gene>
<dbReference type="Pfam" id="PF10593">
    <property type="entry name" value="Z1"/>
    <property type="match status" value="1"/>
</dbReference>
<keyword evidence="2" id="KW-0378">Hydrolase</keyword>
<organism evidence="2 3">
    <name type="scientific">Mucinivorans hirudinis</name>
    <dbReference type="NCBI Taxonomy" id="1433126"/>
    <lineage>
        <taxon>Bacteria</taxon>
        <taxon>Pseudomonadati</taxon>
        <taxon>Bacteroidota</taxon>
        <taxon>Bacteroidia</taxon>
        <taxon>Bacteroidales</taxon>
        <taxon>Rikenellaceae</taxon>
        <taxon>Mucinivorans</taxon>
    </lineage>
</organism>
<name>A0A060R8U6_9BACT</name>
<evidence type="ECO:0000313" key="2">
    <source>
        <dbReference type="EMBL" id="CDN31927.1"/>
    </source>
</evidence>
<accession>A0A060R8U6</accession>
<dbReference type="InterPro" id="IPR018310">
    <property type="entry name" value="Put_endonuclease_Z1-dom"/>
</dbReference>
<dbReference type="OrthoDB" id="436461at2"/>
<protein>
    <submittedName>
        <fullName evidence="2">Endonuclease</fullName>
    </submittedName>
</protein>
<dbReference type="Proteomes" id="UP000027616">
    <property type="component" value="Chromosome I"/>
</dbReference>